<organism evidence="9 10">
    <name type="scientific">Ophiobolus disseminans</name>
    <dbReference type="NCBI Taxonomy" id="1469910"/>
    <lineage>
        <taxon>Eukaryota</taxon>
        <taxon>Fungi</taxon>
        <taxon>Dikarya</taxon>
        <taxon>Ascomycota</taxon>
        <taxon>Pezizomycotina</taxon>
        <taxon>Dothideomycetes</taxon>
        <taxon>Pleosporomycetidae</taxon>
        <taxon>Pleosporales</taxon>
        <taxon>Pleosporineae</taxon>
        <taxon>Phaeosphaeriaceae</taxon>
        <taxon>Ophiobolus</taxon>
    </lineage>
</organism>
<comment type="subcellular location">
    <subcellularLocation>
        <location evidence="1">Endomembrane system</location>
        <topology evidence="1">Multi-pass membrane protein</topology>
    </subcellularLocation>
    <subcellularLocation>
        <location evidence="2">Golgi apparatus membrane</location>
    </subcellularLocation>
</comment>
<evidence type="ECO:0000313" key="10">
    <source>
        <dbReference type="Proteomes" id="UP000799424"/>
    </source>
</evidence>
<dbReference type="PANTHER" id="PTHR16133:SF0">
    <property type="entry name" value="ZINC_IRON REGULATED TRANSPORTER-RELATED PROTEIN 102B, ISOFORM E"/>
    <property type="match status" value="1"/>
</dbReference>
<dbReference type="Proteomes" id="UP000799424">
    <property type="component" value="Unassembled WGS sequence"/>
</dbReference>
<feature type="transmembrane region" description="Helical" evidence="8">
    <location>
        <begin position="6"/>
        <end position="27"/>
    </location>
</feature>
<feature type="transmembrane region" description="Helical" evidence="8">
    <location>
        <begin position="39"/>
        <end position="56"/>
    </location>
</feature>
<dbReference type="OrthoDB" id="19859at2759"/>
<feature type="transmembrane region" description="Helical" evidence="8">
    <location>
        <begin position="343"/>
        <end position="365"/>
    </location>
</feature>
<reference evidence="9" key="1">
    <citation type="journal article" date="2020" name="Stud. Mycol.">
        <title>101 Dothideomycetes genomes: a test case for predicting lifestyles and emergence of pathogens.</title>
        <authorList>
            <person name="Haridas S."/>
            <person name="Albert R."/>
            <person name="Binder M."/>
            <person name="Bloem J."/>
            <person name="Labutti K."/>
            <person name="Salamov A."/>
            <person name="Andreopoulos B."/>
            <person name="Baker S."/>
            <person name="Barry K."/>
            <person name="Bills G."/>
            <person name="Bluhm B."/>
            <person name="Cannon C."/>
            <person name="Castanera R."/>
            <person name="Culley D."/>
            <person name="Daum C."/>
            <person name="Ezra D."/>
            <person name="Gonzalez J."/>
            <person name="Henrissat B."/>
            <person name="Kuo A."/>
            <person name="Liang C."/>
            <person name="Lipzen A."/>
            <person name="Lutzoni F."/>
            <person name="Magnuson J."/>
            <person name="Mondo S."/>
            <person name="Nolan M."/>
            <person name="Ohm R."/>
            <person name="Pangilinan J."/>
            <person name="Park H.-J."/>
            <person name="Ramirez L."/>
            <person name="Alfaro M."/>
            <person name="Sun H."/>
            <person name="Tritt A."/>
            <person name="Yoshinaga Y."/>
            <person name="Zwiers L.-H."/>
            <person name="Turgeon B."/>
            <person name="Goodwin S."/>
            <person name="Spatafora J."/>
            <person name="Crous P."/>
            <person name="Grigoriev I."/>
        </authorList>
    </citation>
    <scope>NUCLEOTIDE SEQUENCE</scope>
    <source>
        <strain evidence="9">CBS 113818</strain>
    </source>
</reference>
<feature type="transmembrane region" description="Helical" evidence="8">
    <location>
        <begin position="377"/>
        <end position="396"/>
    </location>
</feature>
<keyword evidence="6 8" id="KW-0472">Membrane</keyword>
<proteinExistence type="predicted"/>
<sequence>MWDGFFMLLALGTIMAIASFIAGIVPLSFSLSPRQLRTLTLLGAGVLVGTSLIVIIPEGIETMYSAGGKSHAQVQLSPKAIQPTIPTNGLRNSVRQPAEFHTWKRSDEVDTSLIAGGAVKAPVPAPAPATDFSSDKAAIELQIKKTKDAKDKEKDKGDDTHPHKGDDDSTEGHKEGHTRVHAPEDDGLPAHIEHDEDASPHAYIGVALILGYILMFLVDHLPDTIVSSKPKYQPMHISLSNLHRGPHNASSLSLNGMASEAVTPLATPMPLHMAPKKTSATTIGLVVHACADGIALGASSTAPSTSLSLVIFFAIMLHKAPAAFGLTSVLLKQGLSKKTARTHLAFFSLAAPAGALATWAIVHAFGRGRLGGDESLTWLTGWVLCFSGGTFLYVAMHSMTEATTTHSHDDPTINGYMDAYPGQKSLTKTDIGTVLFGMLFPLVTQIGHAHAHAH</sequence>
<keyword evidence="10" id="KW-1185">Reference proteome</keyword>
<feature type="region of interest" description="Disordered" evidence="7">
    <location>
        <begin position="144"/>
        <end position="193"/>
    </location>
</feature>
<feature type="transmembrane region" description="Helical" evidence="8">
    <location>
        <begin position="202"/>
        <end position="221"/>
    </location>
</feature>
<feature type="transmembrane region" description="Helical" evidence="8">
    <location>
        <begin position="310"/>
        <end position="331"/>
    </location>
</feature>
<accession>A0A6A6ZED1</accession>
<evidence type="ECO:0000313" key="9">
    <source>
        <dbReference type="EMBL" id="KAF2819370.1"/>
    </source>
</evidence>
<evidence type="ECO:0000256" key="5">
    <source>
        <dbReference type="ARBA" id="ARBA00023034"/>
    </source>
</evidence>
<dbReference type="EMBL" id="MU006245">
    <property type="protein sequence ID" value="KAF2819370.1"/>
    <property type="molecule type" value="Genomic_DNA"/>
</dbReference>
<dbReference type="InterPro" id="IPR045891">
    <property type="entry name" value="ZIP9"/>
</dbReference>
<dbReference type="Pfam" id="PF02535">
    <property type="entry name" value="Zip"/>
    <property type="match status" value="1"/>
</dbReference>
<name>A0A6A6ZED1_9PLEO</name>
<keyword evidence="5" id="KW-0333">Golgi apparatus</keyword>
<evidence type="ECO:0000256" key="6">
    <source>
        <dbReference type="ARBA" id="ARBA00023136"/>
    </source>
</evidence>
<keyword evidence="4 8" id="KW-1133">Transmembrane helix</keyword>
<dbReference type="GO" id="GO:0006829">
    <property type="term" value="P:zinc ion transport"/>
    <property type="evidence" value="ECO:0007669"/>
    <property type="project" value="InterPro"/>
</dbReference>
<evidence type="ECO:0000256" key="7">
    <source>
        <dbReference type="SAM" id="MobiDB-lite"/>
    </source>
</evidence>
<dbReference type="PANTHER" id="PTHR16133">
    <property type="entry name" value="SOLUTE CARRIER FAMILY 39 ZINC TRANSPORTER , MEMBER 9-RELATED"/>
    <property type="match status" value="1"/>
</dbReference>
<dbReference type="InterPro" id="IPR003689">
    <property type="entry name" value="ZIP"/>
</dbReference>
<gene>
    <name evidence="9" type="ORF">CC86DRAFT_362863</name>
</gene>
<dbReference type="GO" id="GO:0000139">
    <property type="term" value="C:Golgi membrane"/>
    <property type="evidence" value="ECO:0007669"/>
    <property type="project" value="UniProtKB-SubCell"/>
</dbReference>
<dbReference type="GO" id="GO:0046873">
    <property type="term" value="F:metal ion transmembrane transporter activity"/>
    <property type="evidence" value="ECO:0007669"/>
    <property type="project" value="InterPro"/>
</dbReference>
<evidence type="ECO:0000256" key="1">
    <source>
        <dbReference type="ARBA" id="ARBA00004127"/>
    </source>
</evidence>
<feature type="compositionally biased region" description="Basic and acidic residues" evidence="7">
    <location>
        <begin position="144"/>
        <end position="184"/>
    </location>
</feature>
<dbReference type="AlphaFoldDB" id="A0A6A6ZED1"/>
<evidence type="ECO:0000256" key="2">
    <source>
        <dbReference type="ARBA" id="ARBA00004394"/>
    </source>
</evidence>
<protein>
    <submittedName>
        <fullName evidence="9">Zinc/iron permease</fullName>
    </submittedName>
</protein>
<evidence type="ECO:0000256" key="8">
    <source>
        <dbReference type="SAM" id="Phobius"/>
    </source>
</evidence>
<evidence type="ECO:0000256" key="4">
    <source>
        <dbReference type="ARBA" id="ARBA00022989"/>
    </source>
</evidence>
<evidence type="ECO:0000256" key="3">
    <source>
        <dbReference type="ARBA" id="ARBA00022692"/>
    </source>
</evidence>
<keyword evidence="3 8" id="KW-0812">Transmembrane</keyword>